<evidence type="ECO:0000259" key="3">
    <source>
        <dbReference type="Pfam" id="PF00296"/>
    </source>
</evidence>
<dbReference type="InterPro" id="IPR050564">
    <property type="entry name" value="F420-G6PD/mer"/>
</dbReference>
<reference evidence="4 6" key="1">
    <citation type="journal article" date="2014" name="ISME J.">
        <title>Trehalose/2-sulfotrehalose biosynthesis and glycine-betaine uptake are widely spread mechanisms for osmoadaptation in the Halobacteriales.</title>
        <authorList>
            <person name="Youssef N.H."/>
            <person name="Savage-Ashlock K.N."/>
            <person name="McCully A.L."/>
            <person name="Luedtke B."/>
            <person name="Shaw E.I."/>
            <person name="Hoff W.D."/>
            <person name="Elshahed M.S."/>
        </authorList>
    </citation>
    <scope>NUCLEOTIDE SEQUENCE [LARGE SCALE GENOMIC DNA]</scope>
    <source>
        <strain evidence="4 6">DX253</strain>
    </source>
</reference>
<dbReference type="EMBL" id="AEMG01000006">
    <property type="protein sequence ID" value="EFW92669.1"/>
    <property type="molecule type" value="Genomic_DNA"/>
</dbReference>
<dbReference type="PANTHER" id="PTHR43244:SF1">
    <property type="entry name" value="5,10-METHYLENETETRAHYDROMETHANOPTERIN REDUCTASE"/>
    <property type="match status" value="1"/>
</dbReference>
<dbReference type="CDD" id="cd01097">
    <property type="entry name" value="Tetrahydromethanopterin_reductase"/>
    <property type="match status" value="1"/>
</dbReference>
<dbReference type="Proteomes" id="UP000184203">
    <property type="component" value="Unassembled WGS sequence"/>
</dbReference>
<dbReference type="InterPro" id="IPR011251">
    <property type="entry name" value="Luciferase-like_dom"/>
</dbReference>
<dbReference type="STRING" id="797209.GCA_000376445_00152"/>
<dbReference type="RefSeq" id="WP_007978463.1">
    <property type="nucleotide sequence ID" value="NZ_AEMG01000006.1"/>
</dbReference>
<dbReference type="NCBIfam" id="TIGR04024">
    <property type="entry name" value="F420_NP1902A"/>
    <property type="match status" value="1"/>
</dbReference>
<keyword evidence="1" id="KW-0560">Oxidoreductase</keyword>
<dbReference type="eggNOG" id="arCOG02410">
    <property type="taxonomic scope" value="Archaea"/>
</dbReference>
<dbReference type="OrthoDB" id="194060at2157"/>
<reference evidence="5" key="2">
    <citation type="submission" date="2016-11" db="EMBL/GenBank/DDBJ databases">
        <authorList>
            <person name="Jaros S."/>
            <person name="Januszkiewicz K."/>
            <person name="Wedrychowicz H."/>
        </authorList>
    </citation>
    <scope>NUCLEOTIDE SEQUENCE [LARGE SCALE GENOMIC DNA]</scope>
    <source>
        <strain evidence="5">DX253</strain>
    </source>
</reference>
<dbReference type="Gene3D" id="3.20.20.30">
    <property type="entry name" value="Luciferase-like domain"/>
    <property type="match status" value="1"/>
</dbReference>
<dbReference type="GO" id="GO:0016705">
    <property type="term" value="F:oxidoreductase activity, acting on paired donors, with incorporation or reduction of molecular oxygen"/>
    <property type="evidence" value="ECO:0007669"/>
    <property type="project" value="InterPro"/>
</dbReference>
<feature type="domain" description="Luciferase-like" evidence="3">
    <location>
        <begin position="12"/>
        <end position="304"/>
    </location>
</feature>
<proteinExistence type="predicted"/>
<evidence type="ECO:0000256" key="1">
    <source>
        <dbReference type="ARBA" id="ARBA00023002"/>
    </source>
</evidence>
<organism evidence="4 6">
    <name type="scientific">Haladaptatus paucihalophilus DX253</name>
    <dbReference type="NCBI Taxonomy" id="797209"/>
    <lineage>
        <taxon>Archaea</taxon>
        <taxon>Methanobacteriati</taxon>
        <taxon>Methanobacteriota</taxon>
        <taxon>Stenosarchaea group</taxon>
        <taxon>Halobacteria</taxon>
        <taxon>Halobacteriales</taxon>
        <taxon>Haladaptataceae</taxon>
        <taxon>Haladaptatus</taxon>
    </lineage>
</organism>
<reference evidence="7" key="3">
    <citation type="submission" date="2016-11" db="EMBL/GenBank/DDBJ databases">
        <authorList>
            <person name="Varghese N."/>
            <person name="Submissions S."/>
        </authorList>
    </citation>
    <scope>NUCLEOTIDE SEQUENCE [LARGE SCALE GENOMIC DNA]</scope>
    <source>
        <strain evidence="7">DX253</strain>
    </source>
</reference>
<evidence type="ECO:0000256" key="2">
    <source>
        <dbReference type="SAM" id="MobiDB-lite"/>
    </source>
</evidence>
<dbReference type="EMBL" id="FRAN01000001">
    <property type="protein sequence ID" value="SHK16246.1"/>
    <property type="molecule type" value="Genomic_DNA"/>
</dbReference>
<sequence>MPAKQTVHLPVAAQPSVDTLVDLTRTAEELGYDHAWLPETWGRDAVTSLTAMALGTDEIGLGPSIVNVYSRSPALIGQTAATLQEVSDGRFRVGIGPSGPAVIQGWHGEAFDRPLRRTRETIDIVRKVLSGETVNYDGDCFTLGGFRLRCDPPETPPPIDAAGMGPKSVELAGRFADGWHATLFTPDGMEDRLDDLRRGVDLGDRDEDDVEVTLSLTCCALDDGERARTLARQHAAFYIGGMGTYYRDSLARQGYEDVAYDISTAWGNGDKERATELVNDDLLDHLSAAGTPERAREEFEKFADIDGVDSVAVGSPRGATVEEARETMRALAP</sequence>
<dbReference type="Proteomes" id="UP000003751">
    <property type="component" value="Unassembled WGS sequence"/>
</dbReference>
<name>E7QRQ0_HALPU</name>
<evidence type="ECO:0000313" key="5">
    <source>
        <dbReference type="EMBL" id="SHK16246.1"/>
    </source>
</evidence>
<evidence type="ECO:0000313" key="6">
    <source>
        <dbReference type="Proteomes" id="UP000003751"/>
    </source>
</evidence>
<accession>E7QRQ0</accession>
<dbReference type="Pfam" id="PF00296">
    <property type="entry name" value="Bac_luciferase"/>
    <property type="match status" value="1"/>
</dbReference>
<gene>
    <name evidence="5" type="ORF">SAMN05444342_0788</name>
    <name evidence="4" type="ORF">ZOD2009_07364</name>
</gene>
<dbReference type="InterPro" id="IPR036661">
    <property type="entry name" value="Luciferase-like_sf"/>
</dbReference>
<dbReference type="PATRIC" id="fig|797209.4.peg.1466"/>
<dbReference type="AlphaFoldDB" id="E7QRQ0"/>
<feature type="compositionally biased region" description="Basic and acidic residues" evidence="2">
    <location>
        <begin position="320"/>
        <end position="333"/>
    </location>
</feature>
<protein>
    <submittedName>
        <fullName evidence="5">Coenzyme F420-dependent oxidoreductase, NP1902A family</fullName>
    </submittedName>
    <submittedName>
        <fullName evidence="4">N5N10-methylenetetrahydromethanopterin reductase</fullName>
    </submittedName>
</protein>
<feature type="region of interest" description="Disordered" evidence="2">
    <location>
        <begin position="313"/>
        <end position="333"/>
    </location>
</feature>
<dbReference type="SUPFAM" id="SSF51679">
    <property type="entry name" value="Bacterial luciferase-like"/>
    <property type="match status" value="1"/>
</dbReference>
<evidence type="ECO:0000313" key="7">
    <source>
        <dbReference type="Proteomes" id="UP000184203"/>
    </source>
</evidence>
<dbReference type="PANTHER" id="PTHR43244">
    <property type="match status" value="1"/>
</dbReference>
<dbReference type="InterPro" id="IPR023909">
    <property type="entry name" value="F420_NP1902A"/>
</dbReference>
<evidence type="ECO:0000313" key="4">
    <source>
        <dbReference type="EMBL" id="EFW92669.1"/>
    </source>
</evidence>
<keyword evidence="7" id="KW-1185">Reference proteome</keyword>